<dbReference type="OrthoDB" id="1434112at2"/>
<protein>
    <submittedName>
        <fullName evidence="1">Uncharacterized protein</fullName>
    </submittedName>
</protein>
<dbReference type="InterPro" id="IPR043733">
    <property type="entry name" value="DUF5677"/>
</dbReference>
<dbReference type="Pfam" id="PF18928">
    <property type="entry name" value="DUF5677"/>
    <property type="match status" value="1"/>
</dbReference>
<dbReference type="AlphaFoldDB" id="A0A1M5N7F5"/>
<organism evidence="1 2">
    <name type="scientific">Flagellimonas flava</name>
    <dbReference type="NCBI Taxonomy" id="570519"/>
    <lineage>
        <taxon>Bacteria</taxon>
        <taxon>Pseudomonadati</taxon>
        <taxon>Bacteroidota</taxon>
        <taxon>Flavobacteriia</taxon>
        <taxon>Flavobacteriales</taxon>
        <taxon>Flavobacteriaceae</taxon>
        <taxon>Flagellimonas</taxon>
    </lineage>
</organism>
<gene>
    <name evidence="1" type="ORF">SAMN04488116_2698</name>
</gene>
<evidence type="ECO:0000313" key="2">
    <source>
        <dbReference type="Proteomes" id="UP000184532"/>
    </source>
</evidence>
<sequence length="260" mass="30402">MNERESADLNKWIKSLKSIISLSLERLESRWNSWEIDATKITIYEVTGAMVARQISLAKSFSNNPQAWNNDLAPLIMRAMVENIINLKWILKDPLVRSRKFVEWGIGNEKLQVEKRVREIEESGGNPDEDLATESNIAWIDFHRYTFLTEVNLGSWSGKSVRQMSIEAECKDFYDLVYDPFSNNSHSSWNHIGKFNVQISENPLHRFLRTPYVDSGHIDPFYAELSMKYLSMVFDTFESKYFPDINEKSILELFQETIRE</sequence>
<dbReference type="STRING" id="570519.SAMN04488116_2698"/>
<name>A0A1M5N7F5_9FLAO</name>
<dbReference type="EMBL" id="FQWL01000004">
    <property type="protein sequence ID" value="SHG85421.1"/>
    <property type="molecule type" value="Genomic_DNA"/>
</dbReference>
<reference evidence="2" key="1">
    <citation type="submission" date="2016-11" db="EMBL/GenBank/DDBJ databases">
        <authorList>
            <person name="Varghese N."/>
            <person name="Submissions S."/>
        </authorList>
    </citation>
    <scope>NUCLEOTIDE SEQUENCE [LARGE SCALE GENOMIC DNA]</scope>
    <source>
        <strain evidence="2">DSM 22638</strain>
    </source>
</reference>
<accession>A0A1M5N7F5</accession>
<dbReference type="Proteomes" id="UP000184532">
    <property type="component" value="Unassembled WGS sequence"/>
</dbReference>
<proteinExistence type="predicted"/>
<evidence type="ECO:0000313" key="1">
    <source>
        <dbReference type="EMBL" id="SHG85421.1"/>
    </source>
</evidence>
<keyword evidence="2" id="KW-1185">Reference proteome</keyword>
<dbReference type="RefSeq" id="WP_073180488.1">
    <property type="nucleotide sequence ID" value="NZ_FQWL01000004.1"/>
</dbReference>